<evidence type="ECO:0000313" key="2">
    <source>
        <dbReference type="EMBL" id="KZN20569.1"/>
    </source>
</evidence>
<sequence>MSETPIDLKDAITELATALKPLEVLAESMRGLDRSHRLQADLQLIKQYYSESARNGLYAQLDDAHKAEAEVVETQTARTKRGNDQRSFEQYSEARGPEQARMAFMSDKEFYALSDAAKKKTSDLRDAHPVLFRVHAQTKKSW</sequence>
<dbReference type="AlphaFoldDB" id="A0A166QN53"/>
<proteinExistence type="predicted"/>
<protein>
    <submittedName>
        <fullName evidence="2">Uncharacterized protein</fullName>
    </submittedName>
</protein>
<organism evidence="2 3">
    <name type="scientific">Pseudomonas fluorescens</name>
    <dbReference type="NCBI Taxonomy" id="294"/>
    <lineage>
        <taxon>Bacteria</taxon>
        <taxon>Pseudomonadati</taxon>
        <taxon>Pseudomonadota</taxon>
        <taxon>Gammaproteobacteria</taxon>
        <taxon>Pseudomonadales</taxon>
        <taxon>Pseudomonadaceae</taxon>
        <taxon>Pseudomonas</taxon>
    </lineage>
</organism>
<gene>
    <name evidence="2" type="ORF">A1D17_03255</name>
</gene>
<name>A0A166QN53_PSEFL</name>
<comment type="caution">
    <text evidence="2">The sequence shown here is derived from an EMBL/GenBank/DDBJ whole genome shotgun (WGS) entry which is preliminary data.</text>
</comment>
<feature type="region of interest" description="Disordered" evidence="1">
    <location>
        <begin position="70"/>
        <end position="96"/>
    </location>
</feature>
<reference evidence="2 3" key="2">
    <citation type="journal article" date="2018" name="Nature">
        <title>Mutant phenotypes for thousands of bacterial genes of unknown function.</title>
        <authorList>
            <person name="Price M.N."/>
            <person name="Wetmore K.M."/>
            <person name="Waters R.J."/>
            <person name="Callaghan M."/>
            <person name="Ray J."/>
            <person name="Liu H."/>
            <person name="Kuehl J.V."/>
            <person name="Melnyk R.A."/>
            <person name="Lamson J.S."/>
            <person name="Suh Y."/>
            <person name="Carlson H.K."/>
            <person name="Esquivel Z."/>
            <person name="Sadeeshkumar H."/>
            <person name="Chakraborty R."/>
            <person name="Zane G.M."/>
            <person name="Rubin B.E."/>
            <person name="Wall J.D."/>
            <person name="Visel A."/>
            <person name="Bristow J."/>
            <person name="Blow M.J."/>
            <person name="Arkin A.P."/>
            <person name="Deutschbauer A.M."/>
        </authorList>
    </citation>
    <scope>NUCLEOTIDE SEQUENCE [LARGE SCALE GENOMIC DNA]</scope>
    <source>
        <strain evidence="2 3">FW300-N1B4</strain>
    </source>
</reference>
<dbReference type="EMBL" id="LUKJ01000002">
    <property type="protein sequence ID" value="KZN20569.1"/>
    <property type="molecule type" value="Genomic_DNA"/>
</dbReference>
<accession>A0A166QN53</accession>
<evidence type="ECO:0000256" key="1">
    <source>
        <dbReference type="SAM" id="MobiDB-lite"/>
    </source>
</evidence>
<dbReference type="RefSeq" id="WP_063340617.1">
    <property type="nucleotide sequence ID" value="NZ_LUKJ01000002.1"/>
</dbReference>
<dbReference type="OrthoDB" id="9992905at2"/>
<reference evidence="3" key="1">
    <citation type="submission" date="2016-03" db="EMBL/GenBank/DDBJ databases">
        <authorList>
            <person name="Ray J."/>
            <person name="Price M."/>
            <person name="Deutschbauer A."/>
        </authorList>
    </citation>
    <scope>NUCLEOTIDE SEQUENCE [LARGE SCALE GENOMIC DNA]</scope>
    <source>
        <strain evidence="3">FW300-N1B4</strain>
    </source>
</reference>
<dbReference type="Proteomes" id="UP000076489">
    <property type="component" value="Unassembled WGS sequence"/>
</dbReference>
<evidence type="ECO:0000313" key="3">
    <source>
        <dbReference type="Proteomes" id="UP000076489"/>
    </source>
</evidence>